<feature type="transmembrane region" description="Helical" evidence="8">
    <location>
        <begin position="69"/>
        <end position="90"/>
    </location>
</feature>
<dbReference type="InterPro" id="IPR004563">
    <property type="entry name" value="Apolipo_AcylTrfase"/>
</dbReference>
<comment type="caution">
    <text evidence="8">Lacks conserved residue(s) required for the propagation of feature annotation.</text>
</comment>
<feature type="transmembrane region" description="Helical" evidence="8">
    <location>
        <begin position="46"/>
        <end position="63"/>
    </location>
</feature>
<dbReference type="Pfam" id="PF20154">
    <property type="entry name" value="LNT_N"/>
    <property type="match status" value="1"/>
</dbReference>
<dbReference type="Proteomes" id="UP001146505">
    <property type="component" value="Unassembled WGS sequence"/>
</dbReference>
<dbReference type="GeneID" id="301812530"/>
<evidence type="ECO:0000256" key="6">
    <source>
        <dbReference type="ARBA" id="ARBA00023136"/>
    </source>
</evidence>
<dbReference type="HAMAP" id="MF_01148">
    <property type="entry name" value="Lnt"/>
    <property type="match status" value="1"/>
</dbReference>
<dbReference type="PROSITE" id="PS50263">
    <property type="entry name" value="CN_HYDROLASE"/>
    <property type="match status" value="1"/>
</dbReference>
<dbReference type="InterPro" id="IPR036526">
    <property type="entry name" value="C-N_Hydrolase_sf"/>
</dbReference>
<proteinExistence type="inferred from homology"/>
<evidence type="ECO:0000256" key="4">
    <source>
        <dbReference type="ARBA" id="ARBA00022692"/>
    </source>
</evidence>
<protein>
    <recommendedName>
        <fullName evidence="8">Apolipoprotein N-acyltransferase</fullName>
        <shortName evidence="8">ALP N-acyltransferase</shortName>
        <ecNumber evidence="8">2.3.1.269</ecNumber>
    </recommendedName>
</protein>
<dbReference type="GO" id="GO:0005886">
    <property type="term" value="C:plasma membrane"/>
    <property type="evidence" value="ECO:0007669"/>
    <property type="project" value="UniProtKB-SubCell"/>
</dbReference>
<dbReference type="PANTHER" id="PTHR38686">
    <property type="entry name" value="APOLIPOPROTEIN N-ACYLTRANSFERASE"/>
    <property type="match status" value="1"/>
</dbReference>
<evidence type="ECO:0000256" key="5">
    <source>
        <dbReference type="ARBA" id="ARBA00022989"/>
    </source>
</evidence>
<sequence length="475" mass="52010">MILRLLVAVFSGVMIFASFEPTGLWWAAPLGFALLFYFVDHRRAMLMAWAQGATIYALLLPWVGEFVGAAAWIALALVQSLYSLLFGWGLKHLVRRPLPAQILGIPAWFVAVEWLRSSFPFGGFPWGRIAWGQASGPLSWLIRLGGPAVVTFAVVLFGVLLALTVRKQRMPAFTLAGVVAVVGAYVLLIPGTSAERSVDVVAVQGNVPRLGLDFNAQRRAVLDNHVRRTEKLDSHPDIVIWPENSADVNPFTDRAARQEIERAQSSIGAPILVGTVSPQHNTMVVWDGNGPGESHVKRFLQPFGEYMPFRSFLRNFSEYVDRAGNFQPGDDNGVVHMNGIPVGVATCYEVSFDGAFRMAVQGGAQILTSPTNNATFGFTDMTYQQLAMSRMRAQEYDRAVVVAATSGVSAIVSPDGKVQQRSDIFTSDALEAELPLNDTMTLSALVGPWVERILAILGLLSVIFTFRKGKKAFHE</sequence>
<evidence type="ECO:0000256" key="3">
    <source>
        <dbReference type="ARBA" id="ARBA00022679"/>
    </source>
</evidence>
<evidence type="ECO:0000256" key="1">
    <source>
        <dbReference type="ARBA" id="ARBA00004651"/>
    </source>
</evidence>
<dbReference type="Pfam" id="PF00795">
    <property type="entry name" value="CN_hydrolase"/>
    <property type="match status" value="1"/>
</dbReference>
<comment type="similarity">
    <text evidence="8">Belongs to the CN hydrolase family. Apolipoprotein N-acyltransferase subfamily.</text>
</comment>
<evidence type="ECO:0000256" key="2">
    <source>
        <dbReference type="ARBA" id="ARBA00022475"/>
    </source>
</evidence>
<feature type="domain" description="CN hydrolase" evidence="9">
    <location>
        <begin position="203"/>
        <end position="436"/>
    </location>
</feature>
<feature type="transmembrane region" description="Helical" evidence="8">
    <location>
        <begin position="6"/>
        <end position="39"/>
    </location>
</feature>
<dbReference type="InterPro" id="IPR003010">
    <property type="entry name" value="C-N_Hydrolase"/>
</dbReference>
<comment type="subcellular location">
    <subcellularLocation>
        <location evidence="1 8">Cell membrane</location>
        <topology evidence="1 8">Multi-pass membrane protein</topology>
    </subcellularLocation>
</comment>
<evidence type="ECO:0000313" key="10">
    <source>
        <dbReference type="EMBL" id="MCZ9304538.1"/>
    </source>
</evidence>
<comment type="catalytic activity">
    <reaction evidence="8">
        <text>N-terminal S-1,2-diacyl-sn-glyceryl-L-cysteinyl-[lipoprotein] + a glycerophospholipid = N-acyl-S-1,2-diacyl-sn-glyceryl-L-cysteinyl-[lipoprotein] + a 2-acyl-sn-glycero-3-phospholipid + H(+)</text>
        <dbReference type="Rhea" id="RHEA:48228"/>
        <dbReference type="Rhea" id="RHEA-COMP:14681"/>
        <dbReference type="Rhea" id="RHEA-COMP:14684"/>
        <dbReference type="ChEBI" id="CHEBI:15378"/>
        <dbReference type="ChEBI" id="CHEBI:136912"/>
        <dbReference type="ChEBI" id="CHEBI:140656"/>
        <dbReference type="ChEBI" id="CHEBI:140657"/>
        <dbReference type="ChEBI" id="CHEBI:140660"/>
        <dbReference type="EC" id="2.3.1.269"/>
    </reaction>
</comment>
<keyword evidence="6 8" id="KW-0472">Membrane</keyword>
<dbReference type="EMBL" id="JAKMUV010000002">
    <property type="protein sequence ID" value="MCZ9304538.1"/>
    <property type="molecule type" value="Genomic_DNA"/>
</dbReference>
<dbReference type="GO" id="GO:0016410">
    <property type="term" value="F:N-acyltransferase activity"/>
    <property type="evidence" value="ECO:0007669"/>
    <property type="project" value="UniProtKB-UniRule"/>
</dbReference>
<dbReference type="CDD" id="cd07571">
    <property type="entry name" value="ALP_N-acyl_transferase"/>
    <property type="match status" value="1"/>
</dbReference>
<keyword evidence="11" id="KW-1185">Reference proteome</keyword>
<evidence type="ECO:0000256" key="7">
    <source>
        <dbReference type="ARBA" id="ARBA00023315"/>
    </source>
</evidence>
<comment type="pathway">
    <text evidence="8">Protein modification; lipoprotein biosynthesis (N-acyl transfer).</text>
</comment>
<dbReference type="NCBIfam" id="TIGR00546">
    <property type="entry name" value="lnt"/>
    <property type="match status" value="1"/>
</dbReference>
<keyword evidence="5 8" id="KW-1133">Transmembrane helix</keyword>
<dbReference type="AlphaFoldDB" id="A0A9X3M6L5"/>
<organism evidence="10 11">
    <name type="scientific">Corynebacterium macclintockiae</name>
    <dbReference type="NCBI Taxonomy" id="2913501"/>
    <lineage>
        <taxon>Bacteria</taxon>
        <taxon>Bacillati</taxon>
        <taxon>Actinomycetota</taxon>
        <taxon>Actinomycetes</taxon>
        <taxon>Mycobacteriales</taxon>
        <taxon>Corynebacteriaceae</taxon>
        <taxon>Corynebacterium</taxon>
    </lineage>
</organism>
<evidence type="ECO:0000256" key="8">
    <source>
        <dbReference type="HAMAP-Rule" id="MF_01148"/>
    </source>
</evidence>
<feature type="transmembrane region" description="Helical" evidence="8">
    <location>
        <begin position="141"/>
        <end position="163"/>
    </location>
</feature>
<keyword evidence="7 8" id="KW-0012">Acyltransferase</keyword>
<evidence type="ECO:0000313" key="11">
    <source>
        <dbReference type="Proteomes" id="UP001146505"/>
    </source>
</evidence>
<name>A0A9X3M6L5_9CORY</name>
<gene>
    <name evidence="8 10" type="primary">lnt</name>
    <name evidence="10" type="ORF">L8U58_03155</name>
</gene>
<dbReference type="Gene3D" id="3.60.110.10">
    <property type="entry name" value="Carbon-nitrogen hydrolase"/>
    <property type="match status" value="1"/>
</dbReference>
<dbReference type="GO" id="GO:0042158">
    <property type="term" value="P:lipoprotein biosynthetic process"/>
    <property type="evidence" value="ECO:0007669"/>
    <property type="project" value="UniProtKB-UniRule"/>
</dbReference>
<keyword evidence="3 8" id="KW-0808">Transferase</keyword>
<comment type="function">
    <text evidence="8">Catalyzes the phospholipid dependent N-acylation of the N-terminal cysteine of apolipoprotein, the last step in lipoprotein maturation.</text>
</comment>
<dbReference type="SUPFAM" id="SSF56317">
    <property type="entry name" value="Carbon-nitrogen hydrolase"/>
    <property type="match status" value="1"/>
</dbReference>
<dbReference type="RefSeq" id="WP_034967781.1">
    <property type="nucleotide sequence ID" value="NZ_JAKMUV010000002.1"/>
</dbReference>
<keyword evidence="4 8" id="KW-0812">Transmembrane</keyword>
<dbReference type="EC" id="2.3.1.269" evidence="8"/>
<dbReference type="InterPro" id="IPR045378">
    <property type="entry name" value="LNT_N"/>
</dbReference>
<keyword evidence="2 8" id="KW-1003">Cell membrane</keyword>
<dbReference type="PANTHER" id="PTHR38686:SF1">
    <property type="entry name" value="APOLIPOPROTEIN N-ACYLTRANSFERASE"/>
    <property type="match status" value="1"/>
</dbReference>
<evidence type="ECO:0000259" key="9">
    <source>
        <dbReference type="PROSITE" id="PS50263"/>
    </source>
</evidence>
<comment type="caution">
    <text evidence="10">The sequence shown here is derived from an EMBL/GenBank/DDBJ whole genome shotgun (WGS) entry which is preliminary data.</text>
</comment>
<reference evidence="10" key="1">
    <citation type="submission" date="2022-02" db="EMBL/GenBank/DDBJ databases">
        <title>Corynebacterium sp. from urogenital microbiome.</title>
        <authorList>
            <person name="Cappelli E.A."/>
            <person name="Ribeiro T.G."/>
            <person name="Peixe L."/>
        </authorList>
    </citation>
    <scope>NUCLEOTIDE SEQUENCE</scope>
    <source>
        <strain evidence="10">C9Ua_112</strain>
    </source>
</reference>
<feature type="transmembrane region" description="Helical" evidence="8">
    <location>
        <begin position="170"/>
        <end position="188"/>
    </location>
</feature>
<accession>A0A9X3M6L5</accession>